<evidence type="ECO:0000313" key="2">
    <source>
        <dbReference type="EMBL" id="OGG41545.1"/>
    </source>
</evidence>
<dbReference type="Gene3D" id="1.10.10.10">
    <property type="entry name" value="Winged helix-like DNA-binding domain superfamily/Winged helix DNA-binding domain"/>
    <property type="match status" value="1"/>
</dbReference>
<reference evidence="2 3" key="1">
    <citation type="journal article" date="2016" name="Nat. Commun.">
        <title>Thousands of microbial genomes shed light on interconnected biogeochemical processes in an aquifer system.</title>
        <authorList>
            <person name="Anantharaman K."/>
            <person name="Brown C.T."/>
            <person name="Hug L.A."/>
            <person name="Sharon I."/>
            <person name="Castelle C.J."/>
            <person name="Probst A.J."/>
            <person name="Thomas B.C."/>
            <person name="Singh A."/>
            <person name="Wilkins M.J."/>
            <person name="Karaoz U."/>
            <person name="Brodie E.L."/>
            <person name="Williams K.H."/>
            <person name="Hubbard S.S."/>
            <person name="Banfield J.F."/>
        </authorList>
    </citation>
    <scope>NUCLEOTIDE SEQUENCE [LARGE SCALE GENOMIC DNA]</scope>
</reference>
<sequence length="238" mass="27051">MDTRDIIKATESTKRLVQDESYYKYIFKKTERIVSVVFYVANSLEKDNRTEPQLEDILETSREVHNAILRTLETRSHLAEESIRNAAHSLIRLDSKLNVAAASSVIAPEVLHVITAEIDGVLRGLNKYLVRTTAFDDLDYKVMPSSTTARESAGRKSREDEGRESGSSDKVESSKSEADRRERIKVVLSAKEEATIKDISDIITDVSSKTIQRELNSMIEDNLVKRQGERRWSKYSLV</sequence>
<dbReference type="AlphaFoldDB" id="A0A1F6BX71"/>
<dbReference type="Proteomes" id="UP000176322">
    <property type="component" value="Unassembled WGS sequence"/>
</dbReference>
<evidence type="ECO:0000256" key="1">
    <source>
        <dbReference type="SAM" id="MobiDB-lite"/>
    </source>
</evidence>
<dbReference type="SUPFAM" id="SSF46785">
    <property type="entry name" value="Winged helix' DNA-binding domain"/>
    <property type="match status" value="1"/>
</dbReference>
<organism evidence="2 3">
    <name type="scientific">Candidatus Kaiserbacteria bacterium RIFCSPHIGHO2_01_FULL_46_22</name>
    <dbReference type="NCBI Taxonomy" id="1798475"/>
    <lineage>
        <taxon>Bacteria</taxon>
        <taxon>Candidatus Kaiseribacteriota</taxon>
    </lineage>
</organism>
<gene>
    <name evidence="2" type="ORF">A2837_03535</name>
</gene>
<dbReference type="EMBL" id="MFKO01000008">
    <property type="protein sequence ID" value="OGG41545.1"/>
    <property type="molecule type" value="Genomic_DNA"/>
</dbReference>
<comment type="caution">
    <text evidence="2">The sequence shown here is derived from an EMBL/GenBank/DDBJ whole genome shotgun (WGS) entry which is preliminary data.</text>
</comment>
<accession>A0A1F6BX71</accession>
<dbReference type="InterPro" id="IPR036390">
    <property type="entry name" value="WH_DNA-bd_sf"/>
</dbReference>
<feature type="region of interest" description="Disordered" evidence="1">
    <location>
        <begin position="145"/>
        <end position="177"/>
    </location>
</feature>
<evidence type="ECO:0008006" key="4">
    <source>
        <dbReference type="Google" id="ProtNLM"/>
    </source>
</evidence>
<proteinExistence type="predicted"/>
<dbReference type="STRING" id="1798475.A2837_03535"/>
<dbReference type="InterPro" id="IPR036388">
    <property type="entry name" value="WH-like_DNA-bd_sf"/>
</dbReference>
<name>A0A1F6BX71_9BACT</name>
<evidence type="ECO:0000313" key="3">
    <source>
        <dbReference type="Proteomes" id="UP000176322"/>
    </source>
</evidence>
<protein>
    <recommendedName>
        <fullName evidence="4">HTH deoR-type domain-containing protein</fullName>
    </recommendedName>
</protein>
<feature type="compositionally biased region" description="Basic and acidic residues" evidence="1">
    <location>
        <begin position="152"/>
        <end position="177"/>
    </location>
</feature>